<feature type="region of interest" description="Disordered" evidence="1">
    <location>
        <begin position="1"/>
        <end position="103"/>
    </location>
</feature>
<dbReference type="GeneID" id="67024595"/>
<proteinExistence type="predicted"/>
<evidence type="ECO:0000313" key="3">
    <source>
        <dbReference type="Proteomes" id="UP000650533"/>
    </source>
</evidence>
<dbReference type="Proteomes" id="UP000650533">
    <property type="component" value="Chromosome 16"/>
</dbReference>
<evidence type="ECO:0000256" key="1">
    <source>
        <dbReference type="SAM" id="MobiDB-lite"/>
    </source>
</evidence>
<dbReference type="EMBL" id="CP059673">
    <property type="protein sequence ID" value="QRW27718.1"/>
    <property type="molecule type" value="Genomic_DNA"/>
</dbReference>
<organism evidence="2 3">
    <name type="scientific">Rhizoctonia solani</name>
    <dbReference type="NCBI Taxonomy" id="456999"/>
    <lineage>
        <taxon>Eukaryota</taxon>
        <taxon>Fungi</taxon>
        <taxon>Dikarya</taxon>
        <taxon>Basidiomycota</taxon>
        <taxon>Agaricomycotina</taxon>
        <taxon>Agaricomycetes</taxon>
        <taxon>Cantharellales</taxon>
        <taxon>Ceratobasidiaceae</taxon>
        <taxon>Rhizoctonia</taxon>
    </lineage>
</organism>
<accession>A0A8H8T4T7</accession>
<gene>
    <name evidence="2" type="ORF">RhiXN_02313</name>
</gene>
<name>A0A8H8T4T7_9AGAM</name>
<reference evidence="2" key="1">
    <citation type="submission" date="2020-05" db="EMBL/GenBank/DDBJ databases">
        <title>Evolutionary and genomic comparisons of hybrid uninucleate and nonhybrid Rhizoctonia fungi.</title>
        <authorList>
            <person name="Li C."/>
            <person name="Chen X."/>
        </authorList>
    </citation>
    <scope>NUCLEOTIDE SEQUENCE</scope>
    <source>
        <strain evidence="2">AG-1 IA</strain>
    </source>
</reference>
<dbReference type="RefSeq" id="XP_043187955.1">
    <property type="nucleotide sequence ID" value="XM_043322132.1"/>
</dbReference>
<dbReference type="AlphaFoldDB" id="A0A8H8T4T7"/>
<feature type="compositionally biased region" description="Basic and acidic residues" evidence="1">
    <location>
        <begin position="58"/>
        <end position="81"/>
    </location>
</feature>
<dbReference type="KEGG" id="rsx:RhiXN_02313"/>
<sequence>MQHAQYTLACLISPKLPIGPSTGEQIPSHEHPGRNKQHASNATARNGPIERVAPSRVPTDRTPRPDHREDKSSPPRERAQDVKSQCPPKPYALKDGPFRVRRM</sequence>
<evidence type="ECO:0000313" key="2">
    <source>
        <dbReference type="EMBL" id="QRW27718.1"/>
    </source>
</evidence>
<protein>
    <submittedName>
        <fullName evidence="2">Uncharacterized protein</fullName>
    </submittedName>
</protein>